<dbReference type="AlphaFoldDB" id="A0A9W8GMG3"/>
<name>A0A9W8GMG3_9FUNG</name>
<evidence type="ECO:0008006" key="4">
    <source>
        <dbReference type="Google" id="ProtNLM"/>
    </source>
</evidence>
<evidence type="ECO:0000256" key="1">
    <source>
        <dbReference type="SAM" id="Phobius"/>
    </source>
</evidence>
<keyword evidence="1" id="KW-0812">Transmembrane</keyword>
<dbReference type="Proteomes" id="UP001140011">
    <property type="component" value="Unassembled WGS sequence"/>
</dbReference>
<keyword evidence="1" id="KW-1133">Transmembrane helix</keyword>
<comment type="caution">
    <text evidence="2">The sequence shown here is derived from an EMBL/GenBank/DDBJ whole genome shotgun (WGS) entry which is preliminary data.</text>
</comment>
<dbReference type="EMBL" id="JANBUH010001814">
    <property type="protein sequence ID" value="KAJ2742452.1"/>
    <property type="molecule type" value="Genomic_DNA"/>
</dbReference>
<sequence length="88" mass="10090">TAKPIVNMPTATPLKPIVGQLKRRVIRDLVIGLGAGWGVATVYWHYFDKRMQRVDDYYAKHGRASERVDVEAFNAMQARLTENKEEED</sequence>
<evidence type="ECO:0000313" key="2">
    <source>
        <dbReference type="EMBL" id="KAJ2742452.1"/>
    </source>
</evidence>
<keyword evidence="3" id="KW-1185">Reference proteome</keyword>
<evidence type="ECO:0000313" key="3">
    <source>
        <dbReference type="Proteomes" id="UP001140011"/>
    </source>
</evidence>
<proteinExistence type="predicted"/>
<feature type="non-terminal residue" evidence="2">
    <location>
        <position position="1"/>
    </location>
</feature>
<protein>
    <recommendedName>
        <fullName evidence="4">Cytochrome c oxidase subunit 9, mitochondrial</fullName>
    </recommendedName>
</protein>
<dbReference type="CDD" id="cd22888">
    <property type="entry name" value="CcO_VIIa_fungal"/>
    <property type="match status" value="1"/>
</dbReference>
<organism evidence="2 3">
    <name type="scientific">Coemansia pectinata</name>
    <dbReference type="NCBI Taxonomy" id="1052879"/>
    <lineage>
        <taxon>Eukaryota</taxon>
        <taxon>Fungi</taxon>
        <taxon>Fungi incertae sedis</taxon>
        <taxon>Zoopagomycota</taxon>
        <taxon>Kickxellomycotina</taxon>
        <taxon>Kickxellomycetes</taxon>
        <taxon>Kickxellales</taxon>
        <taxon>Kickxellaceae</taxon>
        <taxon>Coemansia</taxon>
    </lineage>
</organism>
<gene>
    <name evidence="2" type="ORF">GGI19_006818</name>
</gene>
<feature type="transmembrane region" description="Helical" evidence="1">
    <location>
        <begin position="29"/>
        <end position="47"/>
    </location>
</feature>
<dbReference type="OrthoDB" id="2317211at2759"/>
<keyword evidence="1" id="KW-0472">Membrane</keyword>
<accession>A0A9W8GMG3</accession>
<reference evidence="2" key="1">
    <citation type="submission" date="2022-07" db="EMBL/GenBank/DDBJ databases">
        <title>Phylogenomic reconstructions and comparative analyses of Kickxellomycotina fungi.</title>
        <authorList>
            <person name="Reynolds N.K."/>
            <person name="Stajich J.E."/>
            <person name="Barry K."/>
            <person name="Grigoriev I.V."/>
            <person name="Crous P."/>
            <person name="Smith M.E."/>
        </authorList>
    </citation>
    <scope>NUCLEOTIDE SEQUENCE</scope>
    <source>
        <strain evidence="2">BCRC 34297</strain>
    </source>
</reference>